<keyword evidence="4" id="KW-1185">Reference proteome</keyword>
<sequence>MLPGSLKSTYQQYKHDTDPPKHVLAIKNFLLLAEFIVERQKDKNMVAVNISVAFSKAIERAIEVRKGFVVLLEKAGATLDMTSDEKHKFFVGVLEKVRDTLRPPFWQSAQGAKKKAGGLDETESLAEALNSGQSDCGVLTANLFDVLKAYDVPEIDLTAAEGPTEEEQQSAVETDAKAKEAVLIDCESELQNTAADRFLAKALWESYANRQISLSSVAIATNTALDLARRIEEEVSHIFKPDGYVEGMIEKLVKIICAVRGLPPTGSRNGTYPFNIQLYETMDFCMVNAFIFFNGFLQVLSSDDSVISGYNGQVGWYDKTVRYDTLSSQGKFEADRAAIMELFPEFDRLGGLCFTKPTKEFDSAPSVVDEMTRGLRLMSSKAADEDPKPLWMALATSLHLDVVRVLGDEIDRPYREMVAVNNIVDLSIREHFKYHRSSRPLSVPGWDKDADKALEKLQKDSEFWREGANPLYAVLGSAGLRIKTTAFLKRHALYCGLWVADMRARLHHLGVAVNRAYGSILYAGHLYNAMEAEGLIPEDKKWDDMELFFDVQGGRDTFFIGKAPTDNTEYHRQICLVMGFSATESPGLFCAMSKLPSSLTCSSGLVPSTSELSTSSLWGRLHHAISLRRLAQQLVATTALLDKAAKVYLSSLGGSDKDNEPRSQVKNKIAILEATTKMRKVEPDSPWPTASQPPADRFGVDFDSNPDDDDDDDDDDDEEGDFGPLPSWLGQGLLRNGDNCSASSIKFEAVNDKLRVKEVLQDSMFDSRLTSVPTVSTPSSWCGTWLLPTLMSRMIQTAWIA</sequence>
<dbReference type="PANTHER" id="PTHR38795">
    <property type="entry name" value="DUF6604 DOMAIN-CONTAINING PROTEIN"/>
    <property type="match status" value="1"/>
</dbReference>
<evidence type="ECO:0000259" key="2">
    <source>
        <dbReference type="Pfam" id="PF20253"/>
    </source>
</evidence>
<comment type="caution">
    <text evidence="3">The sequence shown here is derived from an EMBL/GenBank/DDBJ whole genome shotgun (WGS) entry which is preliminary data.</text>
</comment>
<dbReference type="EMBL" id="BAAFSV010000006">
    <property type="protein sequence ID" value="GAB1320995.1"/>
    <property type="molecule type" value="Genomic_DNA"/>
</dbReference>
<dbReference type="GeneID" id="98181947"/>
<organism evidence="3 4">
    <name type="scientific">Madurella fahalii</name>
    <dbReference type="NCBI Taxonomy" id="1157608"/>
    <lineage>
        <taxon>Eukaryota</taxon>
        <taxon>Fungi</taxon>
        <taxon>Dikarya</taxon>
        <taxon>Ascomycota</taxon>
        <taxon>Pezizomycotina</taxon>
        <taxon>Sordariomycetes</taxon>
        <taxon>Sordariomycetidae</taxon>
        <taxon>Sordariales</taxon>
        <taxon>Sordariales incertae sedis</taxon>
        <taxon>Madurella</taxon>
    </lineage>
</organism>
<dbReference type="Proteomes" id="UP001628179">
    <property type="component" value="Unassembled WGS sequence"/>
</dbReference>
<reference evidence="3 4" key="1">
    <citation type="submission" date="2024-09" db="EMBL/GenBank/DDBJ databases">
        <title>Itraconazole resistance in Madurella fahalii resulting from another homologue of gene encoding cytochrome P450 14-alpha sterol demethylase (CYP51).</title>
        <authorList>
            <person name="Yoshioka I."/>
            <person name="Fahal A.H."/>
            <person name="Kaneko S."/>
            <person name="Yaguchi T."/>
        </authorList>
    </citation>
    <scope>NUCLEOTIDE SEQUENCE [LARGE SCALE GENOMIC DNA]</scope>
    <source>
        <strain evidence="3 4">IFM 68171</strain>
    </source>
</reference>
<protein>
    <recommendedName>
        <fullName evidence="2">DUF6604 domain-containing protein</fullName>
    </recommendedName>
</protein>
<dbReference type="Pfam" id="PF20253">
    <property type="entry name" value="DUF6604"/>
    <property type="match status" value="1"/>
</dbReference>
<dbReference type="RefSeq" id="XP_070922725.1">
    <property type="nucleotide sequence ID" value="XM_071066624.1"/>
</dbReference>
<evidence type="ECO:0000313" key="3">
    <source>
        <dbReference type="EMBL" id="GAB1320995.1"/>
    </source>
</evidence>
<feature type="compositionally biased region" description="Acidic residues" evidence="1">
    <location>
        <begin position="704"/>
        <end position="721"/>
    </location>
</feature>
<evidence type="ECO:0000313" key="4">
    <source>
        <dbReference type="Proteomes" id="UP001628179"/>
    </source>
</evidence>
<dbReference type="InterPro" id="IPR046539">
    <property type="entry name" value="DUF6604"/>
</dbReference>
<dbReference type="PANTHER" id="PTHR38795:SF1">
    <property type="entry name" value="DUF6604 DOMAIN-CONTAINING PROTEIN"/>
    <property type="match status" value="1"/>
</dbReference>
<gene>
    <name evidence="3" type="ORF">MFIFM68171_11205</name>
</gene>
<proteinExistence type="predicted"/>
<evidence type="ECO:0000256" key="1">
    <source>
        <dbReference type="SAM" id="MobiDB-lite"/>
    </source>
</evidence>
<feature type="domain" description="DUF6604" evidence="2">
    <location>
        <begin position="12"/>
        <end position="236"/>
    </location>
</feature>
<name>A0ABQ0GTD1_9PEZI</name>
<accession>A0ABQ0GTD1</accession>
<feature type="region of interest" description="Disordered" evidence="1">
    <location>
        <begin position="680"/>
        <end position="728"/>
    </location>
</feature>